<dbReference type="GO" id="GO:0031222">
    <property type="term" value="P:arabinan catabolic process"/>
    <property type="evidence" value="ECO:0007669"/>
    <property type="project" value="TreeGrafter"/>
</dbReference>
<dbReference type="Gene3D" id="2.60.40.10">
    <property type="entry name" value="Immunoglobulins"/>
    <property type="match status" value="1"/>
</dbReference>
<evidence type="ECO:0000256" key="1">
    <source>
        <dbReference type="ARBA" id="ARBA00005336"/>
    </source>
</evidence>
<gene>
    <name evidence="4" type="ORF">ENT37_12900</name>
</gene>
<keyword evidence="2" id="KW-0378">Hydrolase</keyword>
<reference evidence="4" key="1">
    <citation type="journal article" date="2020" name="mSystems">
        <title>Genome- and Community-Level Interaction Insights into Carbon Utilization and Element Cycling Functions of Hydrothermarchaeota in Hydrothermal Sediment.</title>
        <authorList>
            <person name="Zhou Z."/>
            <person name="Liu Y."/>
            <person name="Xu W."/>
            <person name="Pan J."/>
            <person name="Luo Z.H."/>
            <person name="Li M."/>
        </authorList>
    </citation>
    <scope>NUCLEOTIDE SEQUENCE [LARGE SCALE GENOMIC DNA]</scope>
    <source>
        <strain evidence="4">SpSt-573</strain>
    </source>
</reference>
<dbReference type="InterPro" id="IPR044993">
    <property type="entry name" value="BXL"/>
</dbReference>
<dbReference type="GO" id="GO:0045493">
    <property type="term" value="P:xylan catabolic process"/>
    <property type="evidence" value="ECO:0007669"/>
    <property type="project" value="InterPro"/>
</dbReference>
<dbReference type="SMART" id="SM01217">
    <property type="entry name" value="Fn3_like"/>
    <property type="match status" value="1"/>
</dbReference>
<comment type="caution">
    <text evidence="4">The sequence shown here is derived from an EMBL/GenBank/DDBJ whole genome shotgun (WGS) entry which is preliminary data.</text>
</comment>
<dbReference type="EMBL" id="DSYK01000647">
    <property type="protein sequence ID" value="HGS22746.1"/>
    <property type="molecule type" value="Genomic_DNA"/>
</dbReference>
<organism evidence="4">
    <name type="scientific">Anaerolinea thermolimosa</name>
    <dbReference type="NCBI Taxonomy" id="229919"/>
    <lineage>
        <taxon>Bacteria</taxon>
        <taxon>Bacillati</taxon>
        <taxon>Chloroflexota</taxon>
        <taxon>Anaerolineae</taxon>
        <taxon>Anaerolineales</taxon>
        <taxon>Anaerolineaceae</taxon>
        <taxon>Anaerolinea</taxon>
    </lineage>
</organism>
<dbReference type="InterPro" id="IPR026891">
    <property type="entry name" value="Fn3-like"/>
</dbReference>
<dbReference type="SUPFAM" id="SSF52279">
    <property type="entry name" value="Beta-D-glucan exohydrolase, C-terminal domain"/>
    <property type="match status" value="1"/>
</dbReference>
<dbReference type="AlphaFoldDB" id="A0A7C4PMK8"/>
<dbReference type="InterPro" id="IPR036881">
    <property type="entry name" value="Glyco_hydro_3_C_sf"/>
</dbReference>
<dbReference type="Gene3D" id="3.20.20.300">
    <property type="entry name" value="Glycoside hydrolase, family 3, N-terminal domain"/>
    <property type="match status" value="1"/>
</dbReference>
<protein>
    <recommendedName>
        <fullName evidence="3">Fibronectin type III-like domain-containing protein</fullName>
    </recommendedName>
</protein>
<dbReference type="InterPro" id="IPR017853">
    <property type="entry name" value="GH"/>
</dbReference>
<dbReference type="PANTHER" id="PTHR42721">
    <property type="entry name" value="SUGAR HYDROLASE-RELATED"/>
    <property type="match status" value="1"/>
</dbReference>
<accession>A0A7C4PMK8</accession>
<feature type="domain" description="Fibronectin type III-like" evidence="3">
    <location>
        <begin position="375"/>
        <end position="444"/>
    </location>
</feature>
<dbReference type="Gene3D" id="3.40.50.1700">
    <property type="entry name" value="Glycoside hydrolase family 3 C-terminal domain"/>
    <property type="match status" value="1"/>
</dbReference>
<dbReference type="InterPro" id="IPR013783">
    <property type="entry name" value="Ig-like_fold"/>
</dbReference>
<sequence>MSVKAGCDLECGCSYASLLTAVERGLITEDEIDVALTRLFTARMRLGMFDPPEMVPYAQIPYEVNDCEEHRELALQTARESIVLLKNQPWNGEALEWEGEAPAEPDSAGPPSPNSLLPLPNTLRSVAVIGPNADSLDVLLGNYNGTPSKWVTPLAGIRAKAEKLGIRVFYAQGCDLIGDSRFHFSEAIAAAEAADVSIVCLGLSPRVEGEEGDAAFSEAGGDRKHIDLPGVQEELLTAVCAVGKPVVLVLTNGSAVAINWASENVPAIIEAWYPGQEGGHAVADVLFGDYNPAGRLPVTVPRSPAQLPVYYSAKAQDRPKYVDMDSSPLFPFGFGLSYTTFDYSRPEISESEVPSGKSVQVAVTVTNTGTRAGEEVVQCYLRDEEASVPVPQQSLVGFERVALEPGESRRVEFTISPEQMMVYDDDGLPRLESGRFTVTLGGCSPSRRGEALGAPRPATLVFDLK</sequence>
<comment type="similarity">
    <text evidence="1">Belongs to the glycosyl hydrolase 3 family.</text>
</comment>
<dbReference type="GO" id="GO:0009044">
    <property type="term" value="F:xylan 1,4-beta-xylosidase activity"/>
    <property type="evidence" value="ECO:0007669"/>
    <property type="project" value="InterPro"/>
</dbReference>
<dbReference type="FunFam" id="2.60.40.10:FF:000495">
    <property type="entry name" value="Periplasmic beta-glucosidase"/>
    <property type="match status" value="1"/>
</dbReference>
<dbReference type="Pfam" id="PF01915">
    <property type="entry name" value="Glyco_hydro_3_C"/>
    <property type="match status" value="1"/>
</dbReference>
<dbReference type="Pfam" id="PF14310">
    <property type="entry name" value="Fn3-like"/>
    <property type="match status" value="1"/>
</dbReference>
<evidence type="ECO:0000256" key="2">
    <source>
        <dbReference type="ARBA" id="ARBA00022801"/>
    </source>
</evidence>
<dbReference type="InterPro" id="IPR002772">
    <property type="entry name" value="Glyco_hydro_3_C"/>
</dbReference>
<evidence type="ECO:0000313" key="4">
    <source>
        <dbReference type="EMBL" id="HGS22746.1"/>
    </source>
</evidence>
<proteinExistence type="inferred from homology"/>
<dbReference type="GO" id="GO:0008422">
    <property type="term" value="F:beta-glucosidase activity"/>
    <property type="evidence" value="ECO:0007669"/>
    <property type="project" value="UniProtKB-ARBA"/>
</dbReference>
<dbReference type="SUPFAM" id="SSF51445">
    <property type="entry name" value="(Trans)glycosidases"/>
    <property type="match status" value="1"/>
</dbReference>
<name>A0A7C4PMK8_9CHLR</name>
<dbReference type="GO" id="GO:0046556">
    <property type="term" value="F:alpha-L-arabinofuranosidase activity"/>
    <property type="evidence" value="ECO:0007669"/>
    <property type="project" value="TreeGrafter"/>
</dbReference>
<dbReference type="InterPro" id="IPR036962">
    <property type="entry name" value="Glyco_hydro_3_N_sf"/>
</dbReference>
<evidence type="ECO:0000259" key="3">
    <source>
        <dbReference type="SMART" id="SM01217"/>
    </source>
</evidence>
<dbReference type="PANTHER" id="PTHR42721:SF3">
    <property type="entry name" value="BETA-D-XYLOSIDASE 5-RELATED"/>
    <property type="match status" value="1"/>
</dbReference>